<dbReference type="FunFam" id="3.40.309.10:FF:000002">
    <property type="entry name" value="Methylmalonate-semialdehyde dehydrogenase (Acylating)"/>
    <property type="match status" value="1"/>
</dbReference>
<dbReference type="GO" id="GO:0006210">
    <property type="term" value="P:thymine catabolic process"/>
    <property type="evidence" value="ECO:0007669"/>
    <property type="project" value="TreeGrafter"/>
</dbReference>
<dbReference type="InterPro" id="IPR016162">
    <property type="entry name" value="Ald_DH_N"/>
</dbReference>
<gene>
    <name evidence="2" type="ORF">BCR33DRAFT_852107</name>
</gene>
<dbReference type="STRING" id="329046.A0A1Y2C3J1"/>
<organism evidence="2 3">
    <name type="scientific">Rhizoclosmatium globosum</name>
    <dbReference type="NCBI Taxonomy" id="329046"/>
    <lineage>
        <taxon>Eukaryota</taxon>
        <taxon>Fungi</taxon>
        <taxon>Fungi incertae sedis</taxon>
        <taxon>Chytridiomycota</taxon>
        <taxon>Chytridiomycota incertae sedis</taxon>
        <taxon>Chytridiomycetes</taxon>
        <taxon>Chytridiales</taxon>
        <taxon>Chytriomycetaceae</taxon>
        <taxon>Rhizoclosmatium</taxon>
    </lineage>
</organism>
<feature type="domain" description="Aldehyde dehydrogenase" evidence="1">
    <location>
        <begin position="42"/>
        <end position="500"/>
    </location>
</feature>
<dbReference type="GO" id="GO:0006574">
    <property type="term" value="P:L-valine catabolic process"/>
    <property type="evidence" value="ECO:0007669"/>
    <property type="project" value="TreeGrafter"/>
</dbReference>
<dbReference type="GO" id="GO:0004491">
    <property type="term" value="F:methylmalonate-semialdehyde dehydrogenase (acylating, NAD) activity"/>
    <property type="evidence" value="ECO:0007669"/>
    <property type="project" value="InterPro"/>
</dbReference>
<dbReference type="OrthoDB" id="310895at2759"/>
<dbReference type="NCBIfam" id="TIGR01722">
    <property type="entry name" value="MMSDH"/>
    <property type="match status" value="1"/>
</dbReference>
<dbReference type="EMBL" id="MCGO01000031">
    <property type="protein sequence ID" value="ORY41589.1"/>
    <property type="molecule type" value="Genomic_DNA"/>
</dbReference>
<evidence type="ECO:0000259" key="1">
    <source>
        <dbReference type="Pfam" id="PF00171"/>
    </source>
</evidence>
<dbReference type="InterPro" id="IPR010061">
    <property type="entry name" value="MeMal-semiAld_DH"/>
</dbReference>
<dbReference type="InterPro" id="IPR015590">
    <property type="entry name" value="Aldehyde_DH_dom"/>
</dbReference>
<dbReference type="PANTHER" id="PTHR43866">
    <property type="entry name" value="MALONATE-SEMIALDEHYDE DEHYDROGENASE"/>
    <property type="match status" value="1"/>
</dbReference>
<keyword evidence="3" id="KW-1185">Reference proteome</keyword>
<protein>
    <submittedName>
        <fullName evidence="2">Methylmalonate-semialdehyde dehydrogenase</fullName>
    </submittedName>
</protein>
<dbReference type="Proteomes" id="UP000193642">
    <property type="component" value="Unassembled WGS sequence"/>
</dbReference>
<accession>A0A1Y2C3J1</accession>
<evidence type="ECO:0000313" key="3">
    <source>
        <dbReference type="Proteomes" id="UP000193642"/>
    </source>
</evidence>
<reference evidence="2 3" key="1">
    <citation type="submission" date="2016-07" db="EMBL/GenBank/DDBJ databases">
        <title>Pervasive Adenine N6-methylation of Active Genes in Fungi.</title>
        <authorList>
            <consortium name="DOE Joint Genome Institute"/>
            <person name="Mondo S.J."/>
            <person name="Dannebaum R.O."/>
            <person name="Kuo R.C."/>
            <person name="Labutti K."/>
            <person name="Haridas S."/>
            <person name="Kuo A."/>
            <person name="Salamov A."/>
            <person name="Ahrendt S.R."/>
            <person name="Lipzen A."/>
            <person name="Sullivan W."/>
            <person name="Andreopoulos W.B."/>
            <person name="Clum A."/>
            <person name="Lindquist E."/>
            <person name="Daum C."/>
            <person name="Ramamoorthy G.K."/>
            <person name="Gryganskyi A."/>
            <person name="Culley D."/>
            <person name="Magnuson J.K."/>
            <person name="James T.Y."/>
            <person name="O'Malley M.A."/>
            <person name="Stajich J.E."/>
            <person name="Spatafora J.W."/>
            <person name="Visel A."/>
            <person name="Grigoriev I.V."/>
        </authorList>
    </citation>
    <scope>NUCLEOTIDE SEQUENCE [LARGE SCALE GENOMIC DNA]</scope>
    <source>
        <strain evidence="2 3">JEL800</strain>
    </source>
</reference>
<dbReference type="SUPFAM" id="SSF53720">
    <property type="entry name" value="ALDH-like"/>
    <property type="match status" value="1"/>
</dbReference>
<proteinExistence type="predicted"/>
<evidence type="ECO:0000313" key="2">
    <source>
        <dbReference type="EMBL" id="ORY41589.1"/>
    </source>
</evidence>
<sequence>METDKSHRFSQLILCTAPAPLENFVGGVHVATADWDSSQVENSDKFITVTNPANGDVVTYCPISKQADVDHAVKVAAEAFGGWSARTMKDRAQIMIRFHQLIVKHRDELADLIVREHGKTKTEALGEIDKGNETIEYAISLPQLTQGKIAEVARGITCQDSRRPLGVVASIVPFNFPFMVPMWTLPLVVGLGNTIVLKPSEKVPLTMNRVAALFREAGFPPGVINIVNGAADTANLLSSHPGVRAVTFVGTSHVAELIYKKGTSIGKRVLALGGAKNHLVANPDCNIEMTAQDVVNSFTGCSGQRCMAASVLLTIGPQPKLIAEIVKRSKSLVFGQDAGAGKMGPVIDAASVKRINAYVTESEWQGAEILLDGRKMPAPVGLENGYWCGPSIVLHKKKSDKMLREEVFGPALSILEVASKEEAIEFENANPYGNAACIYTQDPWTADWFTKNFSAGMLGVNIGVPVPREPFSFGGINRSRFGDSDITGEGAINFFTWTKKITTKWAVPVDSNWMS</sequence>
<dbReference type="InterPro" id="IPR016163">
    <property type="entry name" value="Ald_DH_C"/>
</dbReference>
<dbReference type="Gene3D" id="3.40.605.10">
    <property type="entry name" value="Aldehyde Dehydrogenase, Chain A, domain 1"/>
    <property type="match status" value="1"/>
</dbReference>
<dbReference type="Pfam" id="PF00171">
    <property type="entry name" value="Aldedh"/>
    <property type="match status" value="1"/>
</dbReference>
<name>A0A1Y2C3J1_9FUNG</name>
<dbReference type="PANTHER" id="PTHR43866:SF4">
    <property type="entry name" value="MALONATE-SEMIALDEHYDE DEHYDROGENASE"/>
    <property type="match status" value="1"/>
</dbReference>
<dbReference type="Gene3D" id="3.40.309.10">
    <property type="entry name" value="Aldehyde Dehydrogenase, Chain A, domain 2"/>
    <property type="match status" value="1"/>
</dbReference>
<dbReference type="AlphaFoldDB" id="A0A1Y2C3J1"/>
<comment type="caution">
    <text evidence="2">The sequence shown here is derived from an EMBL/GenBank/DDBJ whole genome shotgun (WGS) entry which is preliminary data.</text>
</comment>
<dbReference type="InterPro" id="IPR016161">
    <property type="entry name" value="Ald_DH/histidinol_DH"/>
</dbReference>